<feature type="transmembrane region" description="Helical" evidence="8">
    <location>
        <begin position="419"/>
        <end position="445"/>
    </location>
</feature>
<feature type="transmembrane region" description="Helical" evidence="8">
    <location>
        <begin position="231"/>
        <end position="253"/>
    </location>
</feature>
<comment type="subcellular location">
    <subcellularLocation>
        <location evidence="1">Membrane</location>
        <topology evidence="1">Multi-pass membrane protein</topology>
    </subcellularLocation>
</comment>
<evidence type="ECO:0000256" key="1">
    <source>
        <dbReference type="ARBA" id="ARBA00004141"/>
    </source>
</evidence>
<keyword evidence="4 8" id="KW-0812">Transmembrane</keyword>
<proteinExistence type="inferred from homology"/>
<keyword evidence="3" id="KW-0813">Transport</keyword>
<keyword evidence="5 8" id="KW-1133">Transmembrane helix</keyword>
<keyword evidence="7 8" id="KW-0472">Membrane</keyword>
<evidence type="ECO:0000256" key="8">
    <source>
        <dbReference type="SAM" id="Phobius"/>
    </source>
</evidence>
<evidence type="ECO:0000256" key="2">
    <source>
        <dbReference type="ARBA" id="ARBA00009904"/>
    </source>
</evidence>
<evidence type="ECO:0000256" key="6">
    <source>
        <dbReference type="ARBA" id="ARBA00023065"/>
    </source>
</evidence>
<evidence type="ECO:0000256" key="5">
    <source>
        <dbReference type="ARBA" id="ARBA00022989"/>
    </source>
</evidence>
<protein>
    <submittedName>
        <fullName evidence="9">V-type ATPase 116kDa subunit family protein</fullName>
    </submittedName>
</protein>
<sequence>MRWSEVMTPVRMRRVAVVVPHPALRDTLVRIAEAGCVELDRVEEAAPGAAAQRLQRLQARPEAPATAPAGTALPAPGAASLALSAPDLDELEQHRDLGLLAGEAQLEERARGAVVRGEVAALAGWCPAAEVPRLARRLAAAGGALVPLRPPPGADPPTQLRPGPSASFAPLVTTYGTPPYTDVDPSWPAGITYVAMFGIMFGDVGHGALLLLGALALRLGRPRGLARYRRLWPFLAGAGSAAVLAGVAYGEFFGPTGVLPVLWLSPLASPARLLAAAVVLGAGLLALAHAAGAVNRWREGGPGKALYAASGCAGLLFFLGFALSAAGLVLHRPDLAVPGAVLAAAGLALVAAGLFRATAGGFAGLAETVVRLFDVVVRAATNTLSFARLAAFGLTHAALADLVWRGTAGLAGRGAAGLAGAVALFAVGTAASFALEALVAGVQALRLEFYEIFSRLFETEGRPFRPWHVPLAAPAEAEREVAACSPG</sequence>
<feature type="transmembrane region" description="Helical" evidence="8">
    <location>
        <begin position="335"/>
        <end position="355"/>
    </location>
</feature>
<comment type="caution">
    <text evidence="9">The sequence shown here is derived from an EMBL/GenBank/DDBJ whole genome shotgun (WGS) entry which is preliminary data.</text>
</comment>
<accession>A0ABW6KW82</accession>
<gene>
    <name evidence="9" type="ORF">ACFYNZ_22255</name>
</gene>
<evidence type="ECO:0000256" key="3">
    <source>
        <dbReference type="ARBA" id="ARBA00022448"/>
    </source>
</evidence>
<feature type="transmembrane region" description="Helical" evidence="8">
    <location>
        <begin position="306"/>
        <end position="329"/>
    </location>
</feature>
<dbReference type="PANTHER" id="PTHR11629:SF63">
    <property type="entry name" value="V-TYPE PROTON ATPASE SUBUNIT A"/>
    <property type="match status" value="1"/>
</dbReference>
<feature type="transmembrane region" description="Helical" evidence="8">
    <location>
        <begin position="273"/>
        <end position="294"/>
    </location>
</feature>
<evidence type="ECO:0000256" key="4">
    <source>
        <dbReference type="ARBA" id="ARBA00022692"/>
    </source>
</evidence>
<dbReference type="InterPro" id="IPR002490">
    <property type="entry name" value="V-ATPase_116kDa_su"/>
</dbReference>
<feature type="transmembrane region" description="Helical" evidence="8">
    <location>
        <begin position="193"/>
        <end position="219"/>
    </location>
</feature>
<organism evidence="9 10">
    <name type="scientific">Streptomyces kebangsaanensis</name>
    <dbReference type="NCBI Taxonomy" id="864058"/>
    <lineage>
        <taxon>Bacteria</taxon>
        <taxon>Bacillati</taxon>
        <taxon>Actinomycetota</taxon>
        <taxon>Actinomycetes</taxon>
        <taxon>Kitasatosporales</taxon>
        <taxon>Streptomycetaceae</taxon>
        <taxon>Streptomyces</taxon>
    </lineage>
</organism>
<evidence type="ECO:0000313" key="9">
    <source>
        <dbReference type="EMBL" id="MFE9172164.1"/>
    </source>
</evidence>
<comment type="similarity">
    <text evidence="2">Belongs to the V-ATPase 116 kDa subunit family.</text>
</comment>
<name>A0ABW6KW82_9ACTN</name>
<feature type="transmembrane region" description="Helical" evidence="8">
    <location>
        <begin position="375"/>
        <end position="399"/>
    </location>
</feature>
<dbReference type="Proteomes" id="UP001601197">
    <property type="component" value="Unassembled WGS sequence"/>
</dbReference>
<evidence type="ECO:0000256" key="7">
    <source>
        <dbReference type="ARBA" id="ARBA00023136"/>
    </source>
</evidence>
<dbReference type="PANTHER" id="PTHR11629">
    <property type="entry name" value="VACUOLAR PROTON ATPASES"/>
    <property type="match status" value="1"/>
</dbReference>
<dbReference type="Pfam" id="PF01496">
    <property type="entry name" value="V_ATPase_I"/>
    <property type="match status" value="1"/>
</dbReference>
<dbReference type="RefSeq" id="WP_388349542.1">
    <property type="nucleotide sequence ID" value="NZ_JBIAFJ010000020.1"/>
</dbReference>
<reference evidence="9 10" key="1">
    <citation type="submission" date="2024-10" db="EMBL/GenBank/DDBJ databases">
        <title>The Natural Products Discovery Center: Release of the First 8490 Sequenced Strains for Exploring Actinobacteria Biosynthetic Diversity.</title>
        <authorList>
            <person name="Kalkreuter E."/>
            <person name="Kautsar S.A."/>
            <person name="Yang D."/>
            <person name="Bader C.D."/>
            <person name="Teijaro C.N."/>
            <person name="Fluegel L."/>
            <person name="Davis C.M."/>
            <person name="Simpson J.R."/>
            <person name="Lauterbach L."/>
            <person name="Steele A.D."/>
            <person name="Gui C."/>
            <person name="Meng S."/>
            <person name="Li G."/>
            <person name="Viehrig K."/>
            <person name="Ye F."/>
            <person name="Su P."/>
            <person name="Kiefer A.F."/>
            <person name="Nichols A."/>
            <person name="Cepeda A.J."/>
            <person name="Yan W."/>
            <person name="Fan B."/>
            <person name="Jiang Y."/>
            <person name="Adhikari A."/>
            <person name="Zheng C.-J."/>
            <person name="Schuster L."/>
            <person name="Cowan T.M."/>
            <person name="Smanski M.J."/>
            <person name="Chevrette M.G."/>
            <person name="De Carvalho L.P.S."/>
            <person name="Shen B."/>
        </authorList>
    </citation>
    <scope>NUCLEOTIDE SEQUENCE [LARGE SCALE GENOMIC DNA]</scope>
    <source>
        <strain evidence="9 10">NPDC007147</strain>
    </source>
</reference>
<dbReference type="EMBL" id="JBIAFJ010000020">
    <property type="protein sequence ID" value="MFE9172164.1"/>
    <property type="molecule type" value="Genomic_DNA"/>
</dbReference>
<keyword evidence="6" id="KW-0406">Ion transport</keyword>
<evidence type="ECO:0000313" key="10">
    <source>
        <dbReference type="Proteomes" id="UP001601197"/>
    </source>
</evidence>
<keyword evidence="10" id="KW-1185">Reference proteome</keyword>